<dbReference type="EMBL" id="CM023486">
    <property type="protein sequence ID" value="KAH6927569.1"/>
    <property type="molecule type" value="Genomic_DNA"/>
</dbReference>
<comment type="caution">
    <text evidence="1">The sequence shown here is derived from an EMBL/GenBank/DDBJ whole genome shotgun (WGS) entry which is preliminary data.</text>
</comment>
<evidence type="ECO:0000313" key="1">
    <source>
        <dbReference type="EMBL" id="KAH6927569.1"/>
    </source>
</evidence>
<protein>
    <submittedName>
        <fullName evidence="1">Uncharacterized protein</fullName>
    </submittedName>
</protein>
<name>A0ACB7S0J4_HYAAI</name>
<proteinExistence type="predicted"/>
<dbReference type="Proteomes" id="UP000821845">
    <property type="component" value="Chromosome 6"/>
</dbReference>
<keyword evidence="2" id="KW-1185">Reference proteome</keyword>
<gene>
    <name evidence="1" type="ORF">HPB50_005686</name>
</gene>
<organism evidence="1 2">
    <name type="scientific">Hyalomma asiaticum</name>
    <name type="common">Tick</name>
    <dbReference type="NCBI Taxonomy" id="266040"/>
    <lineage>
        <taxon>Eukaryota</taxon>
        <taxon>Metazoa</taxon>
        <taxon>Ecdysozoa</taxon>
        <taxon>Arthropoda</taxon>
        <taxon>Chelicerata</taxon>
        <taxon>Arachnida</taxon>
        <taxon>Acari</taxon>
        <taxon>Parasitiformes</taxon>
        <taxon>Ixodida</taxon>
        <taxon>Ixodoidea</taxon>
        <taxon>Ixodidae</taxon>
        <taxon>Hyalomminae</taxon>
        <taxon>Hyalomma</taxon>
    </lineage>
</organism>
<sequence length="191" mass="21249">MIAVFHTTEDYSEAQRRRNDRESISTARRRGRTTSMVRRKKKPASPKPLSPIKTITTNLVKTVLRFFHRQSSYTTSPAGRRRRMPHDAVVASVEKRFARDNTDAQTSIRAETAQYSPLTKSGDGVRRHQLADCGATLSPPRHSGAGGSSRGIEIDAVAAGRAVHVSADDVSRSRVEEELYCDYTARLNEPP</sequence>
<evidence type="ECO:0000313" key="2">
    <source>
        <dbReference type="Proteomes" id="UP000821845"/>
    </source>
</evidence>
<reference evidence="1" key="1">
    <citation type="submission" date="2020-05" db="EMBL/GenBank/DDBJ databases">
        <title>Large-scale comparative analyses of tick genomes elucidate their genetic diversity and vector capacities.</title>
        <authorList>
            <person name="Jia N."/>
            <person name="Wang J."/>
            <person name="Shi W."/>
            <person name="Du L."/>
            <person name="Sun Y."/>
            <person name="Zhan W."/>
            <person name="Jiang J."/>
            <person name="Wang Q."/>
            <person name="Zhang B."/>
            <person name="Ji P."/>
            <person name="Sakyi L.B."/>
            <person name="Cui X."/>
            <person name="Yuan T."/>
            <person name="Jiang B."/>
            <person name="Yang W."/>
            <person name="Lam T.T.-Y."/>
            <person name="Chang Q."/>
            <person name="Ding S."/>
            <person name="Wang X."/>
            <person name="Zhu J."/>
            <person name="Ruan X."/>
            <person name="Zhao L."/>
            <person name="Wei J."/>
            <person name="Que T."/>
            <person name="Du C."/>
            <person name="Cheng J."/>
            <person name="Dai P."/>
            <person name="Han X."/>
            <person name="Huang E."/>
            <person name="Gao Y."/>
            <person name="Liu J."/>
            <person name="Shao H."/>
            <person name="Ye R."/>
            <person name="Li L."/>
            <person name="Wei W."/>
            <person name="Wang X."/>
            <person name="Wang C."/>
            <person name="Yang T."/>
            <person name="Huo Q."/>
            <person name="Li W."/>
            <person name="Guo W."/>
            <person name="Chen H."/>
            <person name="Zhou L."/>
            <person name="Ni X."/>
            <person name="Tian J."/>
            <person name="Zhou Y."/>
            <person name="Sheng Y."/>
            <person name="Liu T."/>
            <person name="Pan Y."/>
            <person name="Xia L."/>
            <person name="Li J."/>
            <person name="Zhao F."/>
            <person name="Cao W."/>
        </authorList>
    </citation>
    <scope>NUCLEOTIDE SEQUENCE</scope>
    <source>
        <strain evidence="1">Hyas-2018</strain>
    </source>
</reference>
<accession>A0ACB7S0J4</accession>